<reference evidence="2 3" key="1">
    <citation type="submission" date="2019-10" db="EMBL/GenBank/DDBJ databases">
        <title>Draft Genome Sequence of the Caffeine Degrading Methylotroph Methylorubrum populi PINKEL.</title>
        <authorList>
            <person name="Dawson S.C."/>
            <person name="Zhang X."/>
            <person name="Wright M.E."/>
            <person name="Sharma G."/>
            <person name="Langner J.T."/>
            <person name="Ditty J.L."/>
            <person name="Subuyuj G.A."/>
        </authorList>
    </citation>
    <scope>NUCLEOTIDE SEQUENCE [LARGE SCALE GENOMIC DNA]</scope>
    <source>
        <strain evidence="2 3">Pinkel</strain>
    </source>
</reference>
<dbReference type="Proteomes" id="UP000469949">
    <property type="component" value="Unassembled WGS sequence"/>
</dbReference>
<protein>
    <recommendedName>
        <fullName evidence="1">IrrE N-terminal-like domain-containing protein</fullName>
    </recommendedName>
</protein>
<dbReference type="PANTHER" id="PTHR43236:SF2">
    <property type="entry name" value="BLL0069 PROTEIN"/>
    <property type="match status" value="1"/>
</dbReference>
<dbReference type="RefSeq" id="WP_152277824.1">
    <property type="nucleotide sequence ID" value="NZ_WEKV01000014.1"/>
</dbReference>
<evidence type="ECO:0000313" key="2">
    <source>
        <dbReference type="EMBL" id="KAB7783664.1"/>
    </source>
</evidence>
<gene>
    <name evidence="2" type="ORF">F8B43_3587</name>
</gene>
<dbReference type="InterPro" id="IPR010359">
    <property type="entry name" value="IrrE_HExxH"/>
</dbReference>
<dbReference type="InterPro" id="IPR052345">
    <property type="entry name" value="Rad_response_metalloprotease"/>
</dbReference>
<dbReference type="AlphaFoldDB" id="A0A833J3S3"/>
<proteinExistence type="predicted"/>
<feature type="domain" description="IrrE N-terminal-like" evidence="1">
    <location>
        <begin position="57"/>
        <end position="162"/>
    </location>
</feature>
<organism evidence="2 3">
    <name type="scientific">Methylorubrum populi</name>
    <dbReference type="NCBI Taxonomy" id="223967"/>
    <lineage>
        <taxon>Bacteria</taxon>
        <taxon>Pseudomonadati</taxon>
        <taxon>Pseudomonadota</taxon>
        <taxon>Alphaproteobacteria</taxon>
        <taxon>Hyphomicrobiales</taxon>
        <taxon>Methylobacteriaceae</taxon>
        <taxon>Methylorubrum</taxon>
    </lineage>
</organism>
<dbReference type="Pfam" id="PF06114">
    <property type="entry name" value="Peptidase_M78"/>
    <property type="match status" value="1"/>
</dbReference>
<dbReference type="PANTHER" id="PTHR43236">
    <property type="entry name" value="ANTITOXIN HIGA1"/>
    <property type="match status" value="1"/>
</dbReference>
<sequence length="166" mass="18691">MLPKQQVHAFAEAVADELGYRPGEPLDLLLSKIGGRLAYRDLFDATMNADSIKVDPSGTFTIFVSGLTSEVRDRFTIAHELGHYFLHFPLVRRAHPDAMMVATRWVDETNGDLRRAEWEANWFAAAFLMPLQPFKDALAAHDNDIREVALLFGVSLHAADIRRNTI</sequence>
<comment type="caution">
    <text evidence="2">The sequence shown here is derived from an EMBL/GenBank/DDBJ whole genome shotgun (WGS) entry which is preliminary data.</text>
</comment>
<evidence type="ECO:0000313" key="3">
    <source>
        <dbReference type="Proteomes" id="UP000469949"/>
    </source>
</evidence>
<evidence type="ECO:0000259" key="1">
    <source>
        <dbReference type="Pfam" id="PF06114"/>
    </source>
</evidence>
<dbReference type="Gene3D" id="1.10.10.2910">
    <property type="match status" value="1"/>
</dbReference>
<name>A0A833J3S3_9HYPH</name>
<dbReference type="EMBL" id="WEKV01000014">
    <property type="protein sequence ID" value="KAB7783664.1"/>
    <property type="molecule type" value="Genomic_DNA"/>
</dbReference>
<accession>A0A833J3S3</accession>